<keyword evidence="3" id="KW-1185">Reference proteome</keyword>
<reference evidence="2 3" key="1">
    <citation type="submission" date="2012-12" db="EMBL/GenBank/DDBJ databases">
        <title>Novel taxa of Listeriaceae from agricultural environments in the United States.</title>
        <authorList>
            <person name="den Bakker H.C."/>
            <person name="Allred A."/>
            <person name="Warchocki S."/>
            <person name="Wright E.M."/>
            <person name="Burrell A."/>
            <person name="Nightingale K.K."/>
            <person name="Kephart D."/>
            <person name="Wiedmann M."/>
        </authorList>
    </citation>
    <scope>NUCLEOTIDE SEQUENCE [LARGE SCALE GENOMIC DNA]</scope>
    <source>
        <strain evidence="2 3">FSL F6-1037</strain>
    </source>
</reference>
<dbReference type="AlphaFoldDB" id="W7CBJ4"/>
<evidence type="ECO:0000313" key="2">
    <source>
        <dbReference type="EMBL" id="EUJ34277.1"/>
    </source>
</evidence>
<protein>
    <recommendedName>
        <fullName evidence="1">Siphovirus-type tail component RIFT-related domain-containing protein</fullName>
    </recommendedName>
</protein>
<comment type="caution">
    <text evidence="2">The sequence shown here is derived from an EMBL/GenBank/DDBJ whole genome shotgun (WGS) entry which is preliminary data.</text>
</comment>
<evidence type="ECO:0000259" key="1">
    <source>
        <dbReference type="Pfam" id="PF05709"/>
    </source>
</evidence>
<dbReference type="Proteomes" id="UP000019243">
    <property type="component" value="Unassembled WGS sequence"/>
</dbReference>
<proteinExistence type="predicted"/>
<sequence>MTDKFIEMILGTDTVPITEKNRVEMLSFSRGDAQTVKSTKTVDGVDGEITYLNTYAPFEITFKLLFLSEDVHDKNLFEDELIEKIHTYDSYYIRHSYHPNKKYAVNEATYSVTEENPGALEFELKFTVFKGYSESLHGSLSSRNFEDENFDFGMNILSGEQPKYTHTSKTFKIYNASSMTVTPIMRHKLDITLTCAGSPKITNNTTGDVFEYIDTLKKTDTLKLSGVYAYKDDTVCGRKTNHGIITLAKGWNEFTISGASDIDIEFDFSFIYR</sequence>
<feature type="domain" description="Siphovirus-type tail component RIFT-related" evidence="1">
    <location>
        <begin position="23"/>
        <end position="128"/>
    </location>
</feature>
<name>W7CBJ4_9LIST</name>
<dbReference type="EMBL" id="AODH01000076">
    <property type="protein sequence ID" value="EUJ34277.1"/>
    <property type="molecule type" value="Genomic_DNA"/>
</dbReference>
<gene>
    <name evidence="2" type="ORF">BCAMP_12426</name>
</gene>
<evidence type="ECO:0000313" key="3">
    <source>
        <dbReference type="Proteomes" id="UP000019243"/>
    </source>
</evidence>
<dbReference type="RefSeq" id="WP_035315739.1">
    <property type="nucleotide sequence ID" value="NZ_AODH01000076.1"/>
</dbReference>
<dbReference type="Pfam" id="PF05709">
    <property type="entry name" value="Sipho_tail"/>
    <property type="match status" value="1"/>
</dbReference>
<dbReference type="STRING" id="1265861.BCAMP_12426"/>
<accession>W7CBJ4</accession>
<organism evidence="2 3">
    <name type="scientific">Brochothrix campestris FSL F6-1037</name>
    <dbReference type="NCBI Taxonomy" id="1265861"/>
    <lineage>
        <taxon>Bacteria</taxon>
        <taxon>Bacillati</taxon>
        <taxon>Bacillota</taxon>
        <taxon>Bacilli</taxon>
        <taxon>Bacillales</taxon>
        <taxon>Listeriaceae</taxon>
        <taxon>Brochothrix</taxon>
    </lineage>
</organism>
<dbReference type="InterPro" id="IPR008841">
    <property type="entry name" value="Siphovirus-type_tail_N"/>
</dbReference>
<dbReference type="OrthoDB" id="2194642at2"/>